<accession>A0A7X6RJE2</accession>
<reference evidence="2 3" key="1">
    <citation type="submission" date="2020-04" db="EMBL/GenBank/DDBJ databases">
        <title>MicrobeNet Type strains.</title>
        <authorList>
            <person name="Nicholson A.C."/>
        </authorList>
    </citation>
    <scope>NUCLEOTIDE SEQUENCE [LARGE SCALE GENOMIC DNA]</scope>
    <source>
        <strain evidence="2 3">DSM 44445</strain>
    </source>
</reference>
<dbReference type="EMBL" id="JAAXPE010000019">
    <property type="protein sequence ID" value="NKY87578.1"/>
    <property type="molecule type" value="Genomic_DNA"/>
</dbReference>
<organism evidence="2 3">
    <name type="scientific">Nocardia veterana</name>
    <dbReference type="NCBI Taxonomy" id="132249"/>
    <lineage>
        <taxon>Bacteria</taxon>
        <taxon>Bacillati</taxon>
        <taxon>Actinomycetota</taxon>
        <taxon>Actinomycetes</taxon>
        <taxon>Mycobacteriales</taxon>
        <taxon>Nocardiaceae</taxon>
        <taxon>Nocardia</taxon>
    </lineage>
</organism>
<protein>
    <submittedName>
        <fullName evidence="2">Uncharacterized protein</fullName>
    </submittedName>
</protein>
<keyword evidence="1" id="KW-0812">Transmembrane</keyword>
<name>A0A7X6RJE2_9NOCA</name>
<gene>
    <name evidence="2" type="ORF">HGA07_18315</name>
</gene>
<feature type="transmembrane region" description="Helical" evidence="1">
    <location>
        <begin position="91"/>
        <end position="112"/>
    </location>
</feature>
<keyword evidence="1" id="KW-1133">Transmembrane helix</keyword>
<dbReference type="RefSeq" id="WP_157171664.1">
    <property type="nucleotide sequence ID" value="NZ_CAWPHS010000011.1"/>
</dbReference>
<evidence type="ECO:0000313" key="2">
    <source>
        <dbReference type="EMBL" id="NKY87578.1"/>
    </source>
</evidence>
<evidence type="ECO:0000256" key="1">
    <source>
        <dbReference type="SAM" id="Phobius"/>
    </source>
</evidence>
<proteinExistence type="predicted"/>
<sequence>MTTREAQQPGRWSVVWGLCGGVAVAVIYVPITIVLQHALNVPEPTAVPRHLRAPHTDAVSPPYWASWAYSALLLIAPAAVLAMFGRTRRIGAGYALIATLIGGVLAAAVISMDVGGFAPS</sequence>
<keyword evidence="1" id="KW-0472">Membrane</keyword>
<dbReference type="AlphaFoldDB" id="A0A7X6RJE2"/>
<dbReference type="Proteomes" id="UP000523447">
    <property type="component" value="Unassembled WGS sequence"/>
</dbReference>
<keyword evidence="3" id="KW-1185">Reference proteome</keyword>
<feature type="transmembrane region" description="Helical" evidence="1">
    <location>
        <begin position="12"/>
        <end position="35"/>
    </location>
</feature>
<comment type="caution">
    <text evidence="2">The sequence shown here is derived from an EMBL/GenBank/DDBJ whole genome shotgun (WGS) entry which is preliminary data.</text>
</comment>
<evidence type="ECO:0000313" key="3">
    <source>
        <dbReference type="Proteomes" id="UP000523447"/>
    </source>
</evidence>
<feature type="transmembrane region" description="Helical" evidence="1">
    <location>
        <begin position="64"/>
        <end position="84"/>
    </location>
</feature>